<keyword evidence="2" id="KW-0964">Secreted</keyword>
<dbReference type="PANTHER" id="PTHR24252">
    <property type="entry name" value="ACROSIN-RELATED"/>
    <property type="match status" value="1"/>
</dbReference>
<dbReference type="GO" id="GO:0004252">
    <property type="term" value="F:serine-type endopeptidase activity"/>
    <property type="evidence" value="ECO:0007669"/>
    <property type="project" value="InterPro"/>
</dbReference>
<evidence type="ECO:0000256" key="3">
    <source>
        <dbReference type="ARBA" id="ARBA00022729"/>
    </source>
</evidence>
<dbReference type="PROSITE" id="PS50923">
    <property type="entry name" value="SUSHI"/>
    <property type="match status" value="2"/>
</dbReference>
<comment type="caution">
    <text evidence="6">Lacks conserved residue(s) required for the propagation of feature annotation.</text>
</comment>
<dbReference type="InterPro" id="IPR035976">
    <property type="entry name" value="Sushi/SCR/CCP_sf"/>
</dbReference>
<dbReference type="SMART" id="SM00020">
    <property type="entry name" value="Tryp_SPc"/>
    <property type="match status" value="1"/>
</dbReference>
<dbReference type="AlphaFoldDB" id="A0AAV2BGJ0"/>
<evidence type="ECO:0000313" key="10">
    <source>
        <dbReference type="Proteomes" id="UP001497382"/>
    </source>
</evidence>
<dbReference type="SUPFAM" id="SSF50494">
    <property type="entry name" value="Trypsin-like serine proteases"/>
    <property type="match status" value="1"/>
</dbReference>
<organism evidence="9 10">
    <name type="scientific">Larinioides sclopetarius</name>
    <dbReference type="NCBI Taxonomy" id="280406"/>
    <lineage>
        <taxon>Eukaryota</taxon>
        <taxon>Metazoa</taxon>
        <taxon>Ecdysozoa</taxon>
        <taxon>Arthropoda</taxon>
        <taxon>Chelicerata</taxon>
        <taxon>Arachnida</taxon>
        <taxon>Araneae</taxon>
        <taxon>Araneomorphae</taxon>
        <taxon>Entelegynae</taxon>
        <taxon>Araneoidea</taxon>
        <taxon>Araneidae</taxon>
        <taxon>Larinioides</taxon>
    </lineage>
</organism>
<dbReference type="InterPro" id="IPR043504">
    <property type="entry name" value="Peptidase_S1_PA_chymotrypsin"/>
</dbReference>
<dbReference type="PROSITE" id="PS50240">
    <property type="entry name" value="TRYPSIN_DOM"/>
    <property type="match status" value="1"/>
</dbReference>
<evidence type="ECO:0000259" key="8">
    <source>
        <dbReference type="PROSITE" id="PS50923"/>
    </source>
</evidence>
<dbReference type="GO" id="GO:0005576">
    <property type="term" value="C:extracellular region"/>
    <property type="evidence" value="ECO:0007669"/>
    <property type="project" value="UniProtKB-SubCell"/>
</dbReference>
<dbReference type="Pfam" id="PF00089">
    <property type="entry name" value="Trypsin"/>
    <property type="match status" value="1"/>
</dbReference>
<evidence type="ECO:0000256" key="2">
    <source>
        <dbReference type="ARBA" id="ARBA00022525"/>
    </source>
</evidence>
<dbReference type="Pfam" id="PF00084">
    <property type="entry name" value="Sushi"/>
    <property type="match status" value="2"/>
</dbReference>
<name>A0AAV2BGJ0_9ARAC</name>
<dbReference type="CDD" id="cd00033">
    <property type="entry name" value="CCP"/>
    <property type="match status" value="2"/>
</dbReference>
<dbReference type="PANTHER" id="PTHR24252:SF7">
    <property type="entry name" value="HYALIN"/>
    <property type="match status" value="1"/>
</dbReference>
<evidence type="ECO:0000313" key="9">
    <source>
        <dbReference type="EMBL" id="CAL1294936.1"/>
    </source>
</evidence>
<evidence type="ECO:0000256" key="1">
    <source>
        <dbReference type="ARBA" id="ARBA00004613"/>
    </source>
</evidence>
<dbReference type="Gene3D" id="2.10.70.10">
    <property type="entry name" value="Complement Module, domain 1"/>
    <property type="match status" value="2"/>
</dbReference>
<evidence type="ECO:0000259" key="7">
    <source>
        <dbReference type="PROSITE" id="PS50240"/>
    </source>
</evidence>
<comment type="caution">
    <text evidence="9">The sequence shown here is derived from an EMBL/GenBank/DDBJ whole genome shotgun (WGS) entry which is preliminary data.</text>
</comment>
<gene>
    <name evidence="9" type="ORF">LARSCL_LOCUS19002</name>
</gene>
<proteinExistence type="predicted"/>
<keyword evidence="3" id="KW-0732">Signal</keyword>
<dbReference type="CDD" id="cd00190">
    <property type="entry name" value="Tryp_SPc"/>
    <property type="match status" value="1"/>
</dbReference>
<dbReference type="SMART" id="SM00032">
    <property type="entry name" value="CCP"/>
    <property type="match status" value="2"/>
</dbReference>
<dbReference type="InterPro" id="IPR028301">
    <property type="entry name" value="V8_his_AS"/>
</dbReference>
<keyword evidence="10" id="KW-1185">Reference proteome</keyword>
<dbReference type="FunFam" id="2.40.10.10:FF:000054">
    <property type="entry name" value="Complement C1r subcomponent"/>
    <property type="match status" value="1"/>
</dbReference>
<dbReference type="EMBL" id="CAXIEN010000357">
    <property type="protein sequence ID" value="CAL1294936.1"/>
    <property type="molecule type" value="Genomic_DNA"/>
</dbReference>
<dbReference type="InterPro" id="IPR001314">
    <property type="entry name" value="Peptidase_S1A"/>
</dbReference>
<dbReference type="InterPro" id="IPR000436">
    <property type="entry name" value="Sushi_SCR_CCP_dom"/>
</dbReference>
<keyword evidence="4 6" id="KW-1015">Disulfide bond</keyword>
<comment type="subcellular location">
    <subcellularLocation>
        <location evidence="1">Secreted</location>
    </subcellularLocation>
</comment>
<protein>
    <submittedName>
        <fullName evidence="9">Uncharacterized protein</fullName>
    </submittedName>
</protein>
<keyword evidence="6" id="KW-0768">Sushi</keyword>
<dbReference type="PROSITE" id="PS00672">
    <property type="entry name" value="V8_HIS"/>
    <property type="match status" value="1"/>
</dbReference>
<dbReference type="SUPFAM" id="SSF57535">
    <property type="entry name" value="Complement control module/SCR domain"/>
    <property type="match status" value="1"/>
</dbReference>
<feature type="disulfide bond" evidence="6">
    <location>
        <begin position="233"/>
        <end position="260"/>
    </location>
</feature>
<keyword evidence="5" id="KW-0325">Glycoprotein</keyword>
<evidence type="ECO:0000256" key="6">
    <source>
        <dbReference type="PROSITE-ProRule" id="PRU00302"/>
    </source>
</evidence>
<dbReference type="InterPro" id="IPR001254">
    <property type="entry name" value="Trypsin_dom"/>
</dbReference>
<feature type="domain" description="Sushi" evidence="8">
    <location>
        <begin position="188"/>
        <end position="262"/>
    </location>
</feature>
<dbReference type="GO" id="GO:0006508">
    <property type="term" value="P:proteolysis"/>
    <property type="evidence" value="ECO:0007669"/>
    <property type="project" value="InterPro"/>
</dbReference>
<dbReference type="Proteomes" id="UP001497382">
    <property type="component" value="Unassembled WGS sequence"/>
</dbReference>
<evidence type="ECO:0000256" key="5">
    <source>
        <dbReference type="ARBA" id="ARBA00023180"/>
    </source>
</evidence>
<reference evidence="9 10" key="1">
    <citation type="submission" date="2024-04" db="EMBL/GenBank/DDBJ databases">
        <authorList>
            <person name="Rising A."/>
            <person name="Reimegard J."/>
            <person name="Sonavane S."/>
            <person name="Akerstrom W."/>
            <person name="Nylinder S."/>
            <person name="Hedman E."/>
            <person name="Kallberg Y."/>
        </authorList>
    </citation>
    <scope>NUCLEOTIDE SEQUENCE [LARGE SCALE GENOMIC DNA]</scope>
</reference>
<sequence length="521" mass="59235">MKVFGSIDSHKRIEKLRFETFLCLVISTILEITMPVSCFKCISCRCGSSNKNYTHCIENEMKEYMCSTWAKCQTCKDNTTHCITCPPKQFGPLCTEGMLEHMRGKRQIFTVQRPMHCKNEACIHNGRVLVLRTLTGPLLLEEDDFELPVGTRLHYSCDEGYVLKGVADLICEDTGFWSEEEPPTCVEVRCEKFGPVSNGRVVVYFSSTDSRRITINEKGDLIYPIGTRLHYSCDQGYMLIGNKSLICESSGRWSDIEPVCSNECGRKSIYPNSSVILGTKTIPGEWPWTVAIVVNEKDRIRFYCSGVLLNRNTILTVAHCVERKSDYILYFGLFHLNFEDKDEYVEERTRSRIIIHPNFSRKAFDNDIALVIFTPPVRFSERIQPICLPTPSSTEKNLAAEVKGFVSGWELTEHNSLSQALSMIRIPVLSHQTCTKHFRKKGLTESITPGMFCAGLAEGIEGFCSMTSGSPVVFYNGETDRYTLEGLVSWGGSRPCQKKENYYVFTKVATFKQWIIDKWQG</sequence>
<dbReference type="PRINTS" id="PR00722">
    <property type="entry name" value="CHYMOTRYPSIN"/>
</dbReference>
<feature type="domain" description="Peptidase S1" evidence="7">
    <location>
        <begin position="275"/>
        <end position="520"/>
    </location>
</feature>
<evidence type="ECO:0000256" key="4">
    <source>
        <dbReference type="ARBA" id="ARBA00023157"/>
    </source>
</evidence>
<feature type="domain" description="Sushi" evidence="8">
    <location>
        <begin position="120"/>
        <end position="187"/>
    </location>
</feature>
<dbReference type="InterPro" id="IPR009003">
    <property type="entry name" value="Peptidase_S1_PA"/>
</dbReference>
<dbReference type="Gene3D" id="2.40.10.10">
    <property type="entry name" value="Trypsin-like serine proteases"/>
    <property type="match status" value="1"/>
</dbReference>
<accession>A0AAV2BGJ0</accession>
<dbReference type="FunFam" id="2.40.10.10:FF:000068">
    <property type="entry name" value="transmembrane protease serine 2"/>
    <property type="match status" value="1"/>
</dbReference>